<dbReference type="InterPro" id="IPR008271">
    <property type="entry name" value="Ser/Thr_kinase_AS"/>
</dbReference>
<organism evidence="6 7">
    <name type="scientific">Helobdella robusta</name>
    <name type="common">Californian leech</name>
    <dbReference type="NCBI Taxonomy" id="6412"/>
    <lineage>
        <taxon>Eukaryota</taxon>
        <taxon>Metazoa</taxon>
        <taxon>Spiralia</taxon>
        <taxon>Lophotrochozoa</taxon>
        <taxon>Annelida</taxon>
        <taxon>Clitellata</taxon>
        <taxon>Hirudinea</taxon>
        <taxon>Rhynchobdellida</taxon>
        <taxon>Glossiphoniidae</taxon>
        <taxon>Helobdella</taxon>
    </lineage>
</organism>
<dbReference type="FunFam" id="1.10.510.10:FF:001863">
    <property type="entry name" value="TUBE"/>
    <property type="match status" value="1"/>
</dbReference>
<evidence type="ECO:0000313" key="6">
    <source>
        <dbReference type="EnsemblMetazoa" id="HelroP192861"/>
    </source>
</evidence>
<dbReference type="GeneID" id="20212430"/>
<evidence type="ECO:0000313" key="5">
    <source>
        <dbReference type="EMBL" id="ESN99580.1"/>
    </source>
</evidence>
<dbReference type="Gene3D" id="1.10.533.10">
    <property type="entry name" value="Death Domain, Fas"/>
    <property type="match status" value="1"/>
</dbReference>
<feature type="domain" description="Protein kinase" evidence="4">
    <location>
        <begin position="154"/>
        <end position="416"/>
    </location>
</feature>
<evidence type="ECO:0000259" key="4">
    <source>
        <dbReference type="PROSITE" id="PS50011"/>
    </source>
</evidence>
<dbReference type="InterPro" id="IPR011009">
    <property type="entry name" value="Kinase-like_dom_sf"/>
</dbReference>
<dbReference type="SUPFAM" id="SSF47986">
    <property type="entry name" value="DEATH domain"/>
    <property type="match status" value="1"/>
</dbReference>
<reference evidence="7" key="1">
    <citation type="submission" date="2012-12" db="EMBL/GenBank/DDBJ databases">
        <authorList>
            <person name="Hellsten U."/>
            <person name="Grimwood J."/>
            <person name="Chapman J.A."/>
            <person name="Shapiro H."/>
            <person name="Aerts A."/>
            <person name="Otillar R.P."/>
            <person name="Terry A.Y."/>
            <person name="Boore J.L."/>
            <person name="Simakov O."/>
            <person name="Marletaz F."/>
            <person name="Cho S.-J."/>
            <person name="Edsinger-Gonzales E."/>
            <person name="Havlak P."/>
            <person name="Kuo D.-H."/>
            <person name="Larsson T."/>
            <person name="Lv J."/>
            <person name="Arendt D."/>
            <person name="Savage R."/>
            <person name="Osoegawa K."/>
            <person name="de Jong P."/>
            <person name="Lindberg D.R."/>
            <person name="Seaver E.C."/>
            <person name="Weisblat D.A."/>
            <person name="Putnam N.H."/>
            <person name="Grigoriev I.V."/>
            <person name="Rokhsar D.S."/>
        </authorList>
    </citation>
    <scope>NUCLEOTIDE SEQUENCE</scope>
</reference>
<dbReference type="Pfam" id="PF00069">
    <property type="entry name" value="Pkinase"/>
    <property type="match status" value="1"/>
</dbReference>
<dbReference type="SMART" id="SM00220">
    <property type="entry name" value="S_TKc"/>
    <property type="match status" value="1"/>
</dbReference>
<dbReference type="PANTHER" id="PTHR27001">
    <property type="entry name" value="OS01G0253100 PROTEIN"/>
    <property type="match status" value="1"/>
</dbReference>
<dbReference type="SUPFAM" id="SSF56112">
    <property type="entry name" value="Protein kinase-like (PK-like)"/>
    <property type="match status" value="1"/>
</dbReference>
<accession>T1FUD4</accession>
<keyword evidence="2" id="KW-0067">ATP-binding</keyword>
<dbReference type="InterPro" id="IPR000719">
    <property type="entry name" value="Prot_kinase_dom"/>
</dbReference>
<dbReference type="PANTHER" id="PTHR27001:SF931">
    <property type="entry name" value="OS11G0664100 PROTEIN"/>
    <property type="match status" value="1"/>
</dbReference>
<dbReference type="Gene3D" id="1.10.510.10">
    <property type="entry name" value="Transferase(Phosphotransferase) domain 1"/>
    <property type="match status" value="1"/>
</dbReference>
<dbReference type="InParanoid" id="T1FUD4"/>
<gene>
    <name evidence="6" type="primary">20212430</name>
    <name evidence="5" type="ORF">HELRODRAFT_192861</name>
</gene>
<dbReference type="InterPro" id="IPR011029">
    <property type="entry name" value="DEATH-like_dom_sf"/>
</dbReference>
<dbReference type="eggNOG" id="KOG1187">
    <property type="taxonomic scope" value="Eukaryota"/>
</dbReference>
<evidence type="ECO:0000256" key="3">
    <source>
        <dbReference type="SAM" id="MobiDB-lite"/>
    </source>
</evidence>
<dbReference type="GO" id="GO:0005524">
    <property type="term" value="F:ATP binding"/>
    <property type="evidence" value="ECO:0007669"/>
    <property type="project" value="UniProtKB-KW"/>
</dbReference>
<evidence type="ECO:0000313" key="7">
    <source>
        <dbReference type="Proteomes" id="UP000015101"/>
    </source>
</evidence>
<reference evidence="5 7" key="2">
    <citation type="journal article" date="2013" name="Nature">
        <title>Insights into bilaterian evolution from three spiralian genomes.</title>
        <authorList>
            <person name="Simakov O."/>
            <person name="Marletaz F."/>
            <person name="Cho S.J."/>
            <person name="Edsinger-Gonzales E."/>
            <person name="Havlak P."/>
            <person name="Hellsten U."/>
            <person name="Kuo D.H."/>
            <person name="Larsson T."/>
            <person name="Lv J."/>
            <person name="Arendt D."/>
            <person name="Savage R."/>
            <person name="Osoegawa K."/>
            <person name="de Jong P."/>
            <person name="Grimwood J."/>
            <person name="Chapman J.A."/>
            <person name="Shapiro H."/>
            <person name="Aerts A."/>
            <person name="Otillar R.P."/>
            <person name="Terry A.Y."/>
            <person name="Boore J.L."/>
            <person name="Grigoriev I.V."/>
            <person name="Lindberg D.R."/>
            <person name="Seaver E.C."/>
            <person name="Weisblat D.A."/>
            <person name="Putnam N.H."/>
            <person name="Rokhsar D.S."/>
        </authorList>
    </citation>
    <scope>NUCLEOTIDE SEQUENCE</scope>
</reference>
<feature type="region of interest" description="Disordered" evidence="3">
    <location>
        <begin position="95"/>
        <end position="130"/>
    </location>
</feature>
<protein>
    <recommendedName>
        <fullName evidence="4">Protein kinase domain-containing protein</fullName>
    </recommendedName>
</protein>
<dbReference type="PROSITE" id="PS00108">
    <property type="entry name" value="PROTEIN_KINASE_ST"/>
    <property type="match status" value="1"/>
</dbReference>
<evidence type="ECO:0000256" key="2">
    <source>
        <dbReference type="ARBA" id="ARBA00022840"/>
    </source>
</evidence>
<dbReference type="STRING" id="6412.T1FUD4"/>
<dbReference type="HOGENOM" id="CLU_000288_21_15_1"/>
<dbReference type="Proteomes" id="UP000015101">
    <property type="component" value="Unassembled WGS sequence"/>
</dbReference>
<dbReference type="KEGG" id="hro:HELRODRAFT_192861"/>
<dbReference type="EnsemblMetazoa" id="HelroT192861">
    <property type="protein sequence ID" value="HelroP192861"/>
    <property type="gene ID" value="HelroG192861"/>
</dbReference>
<dbReference type="EMBL" id="AMQM01005816">
    <property type="status" value="NOT_ANNOTATED_CDS"/>
    <property type="molecule type" value="Genomic_DNA"/>
</dbReference>
<dbReference type="AlphaFoldDB" id="T1FUD4"/>
<sequence>MMNLSTNFKKNFSYCKAQKFYNIIHNEWKDIAGEIFKKNSSEPRFSWDEMQVFERSENPAKKIFEAWMLDNITFQDVIGVLEKVKHERAITFLKESASGMGQPQTTHVPPQTADPTNHSTSDSAGDKKDDDFSMVVPYEILCKWTDNFNNNSVSKGGAFISSGGFANVYRGLRGKSYVAVKRFKSLNDEELRTQFKNEINILSRCNHPHLLTLLHYSNDGPLCLVYDYMQNGSLYDYMLNEAKLPSLKYELRMKIFKQCTEALNYLHDNNIIHRDIKSANILLDSDMDAKLGDFGITRIFAPTNDTHVHTNRLIGTALYMAPEYLKYGEVSPRTDMYSMGIVLVELLTGLVALDLNRKIKSILEIIEDEYKMDDLMENDCNNETFKKLKDLSLKLLSSKKNRPCSSEVLYILQSIR</sequence>
<evidence type="ECO:0000256" key="1">
    <source>
        <dbReference type="ARBA" id="ARBA00022741"/>
    </source>
</evidence>
<proteinExistence type="predicted"/>
<dbReference type="RefSeq" id="XP_009022342.1">
    <property type="nucleotide sequence ID" value="XM_009024094.1"/>
</dbReference>
<dbReference type="PROSITE" id="PS50011">
    <property type="entry name" value="PROTEIN_KINASE_DOM"/>
    <property type="match status" value="1"/>
</dbReference>
<keyword evidence="1" id="KW-0547">Nucleotide-binding</keyword>
<reference evidence="6" key="3">
    <citation type="submission" date="2015-06" db="UniProtKB">
        <authorList>
            <consortium name="EnsemblMetazoa"/>
        </authorList>
    </citation>
    <scope>IDENTIFICATION</scope>
</reference>
<dbReference type="GO" id="GO:0005886">
    <property type="term" value="C:plasma membrane"/>
    <property type="evidence" value="ECO:0000318"/>
    <property type="project" value="GO_Central"/>
</dbReference>
<dbReference type="CTD" id="20212430"/>
<dbReference type="Gene3D" id="3.30.200.20">
    <property type="entry name" value="Phosphorylase Kinase, domain 1"/>
    <property type="match status" value="1"/>
</dbReference>
<dbReference type="GO" id="GO:0007165">
    <property type="term" value="P:signal transduction"/>
    <property type="evidence" value="ECO:0000318"/>
    <property type="project" value="GO_Central"/>
</dbReference>
<dbReference type="GO" id="GO:0004672">
    <property type="term" value="F:protein kinase activity"/>
    <property type="evidence" value="ECO:0000318"/>
    <property type="project" value="GO_Central"/>
</dbReference>
<name>T1FUD4_HELRO</name>
<feature type="compositionally biased region" description="Polar residues" evidence="3">
    <location>
        <begin position="99"/>
        <end position="123"/>
    </location>
</feature>
<dbReference type="OrthoDB" id="4062651at2759"/>
<keyword evidence="7" id="KW-1185">Reference proteome</keyword>
<dbReference type="EMBL" id="KB097106">
    <property type="protein sequence ID" value="ESN99580.1"/>
    <property type="molecule type" value="Genomic_DNA"/>
</dbReference>